<proteinExistence type="predicted"/>
<evidence type="ECO:0000256" key="1">
    <source>
        <dbReference type="SAM" id="SignalP"/>
    </source>
</evidence>
<reference evidence="2" key="1">
    <citation type="submission" date="2014-09" db="EMBL/GenBank/DDBJ databases">
        <authorList>
            <person name="Magalhaes I.L.F."/>
            <person name="Oliveira U."/>
            <person name="Santos F.R."/>
            <person name="Vidigal T.H.D.A."/>
            <person name="Brescovit A.D."/>
            <person name="Santos A.J."/>
        </authorList>
    </citation>
    <scope>NUCLEOTIDE SEQUENCE</scope>
    <source>
        <tissue evidence="2">Shoot tissue taken approximately 20 cm above the soil surface</tissue>
    </source>
</reference>
<organism evidence="2">
    <name type="scientific">Arundo donax</name>
    <name type="common">Giant reed</name>
    <name type="synonym">Donax arundinaceus</name>
    <dbReference type="NCBI Taxonomy" id="35708"/>
    <lineage>
        <taxon>Eukaryota</taxon>
        <taxon>Viridiplantae</taxon>
        <taxon>Streptophyta</taxon>
        <taxon>Embryophyta</taxon>
        <taxon>Tracheophyta</taxon>
        <taxon>Spermatophyta</taxon>
        <taxon>Magnoliopsida</taxon>
        <taxon>Liliopsida</taxon>
        <taxon>Poales</taxon>
        <taxon>Poaceae</taxon>
        <taxon>PACMAD clade</taxon>
        <taxon>Arundinoideae</taxon>
        <taxon>Arundineae</taxon>
        <taxon>Arundo</taxon>
    </lineage>
</organism>
<sequence length="67" mass="7536">MICSLLINIALSKLPLQYVCCAWCRFISPSHGQTACTMFHLIKKFNDTSQNLKKEVFTAISSNLLIS</sequence>
<accession>A0A0A9H7S9</accession>
<evidence type="ECO:0008006" key="3">
    <source>
        <dbReference type="Google" id="ProtNLM"/>
    </source>
</evidence>
<dbReference type="AlphaFoldDB" id="A0A0A9H7S9"/>
<name>A0A0A9H7S9_ARUDO</name>
<feature type="chain" id="PRO_5002046525" description="Secreted protein" evidence="1">
    <location>
        <begin position="22"/>
        <end position="67"/>
    </location>
</feature>
<reference evidence="2" key="2">
    <citation type="journal article" date="2015" name="Data Brief">
        <title>Shoot transcriptome of the giant reed, Arundo donax.</title>
        <authorList>
            <person name="Barrero R.A."/>
            <person name="Guerrero F.D."/>
            <person name="Moolhuijzen P."/>
            <person name="Goolsby J.A."/>
            <person name="Tidwell J."/>
            <person name="Bellgard S.E."/>
            <person name="Bellgard M.I."/>
        </authorList>
    </citation>
    <scope>NUCLEOTIDE SEQUENCE</scope>
    <source>
        <tissue evidence="2">Shoot tissue taken approximately 20 cm above the soil surface</tissue>
    </source>
</reference>
<protein>
    <recommendedName>
        <fullName evidence="3">Secreted protein</fullName>
    </recommendedName>
</protein>
<dbReference type="EMBL" id="GBRH01164656">
    <property type="protein sequence ID" value="JAE33240.1"/>
    <property type="molecule type" value="Transcribed_RNA"/>
</dbReference>
<evidence type="ECO:0000313" key="2">
    <source>
        <dbReference type="EMBL" id="JAE33240.1"/>
    </source>
</evidence>
<feature type="signal peptide" evidence="1">
    <location>
        <begin position="1"/>
        <end position="21"/>
    </location>
</feature>
<keyword evidence="1" id="KW-0732">Signal</keyword>